<keyword evidence="5 8" id="KW-0812">Transmembrane</keyword>
<evidence type="ECO:0000256" key="6">
    <source>
        <dbReference type="ARBA" id="ARBA00022989"/>
    </source>
</evidence>
<sequence length="376" mass="41118">MKIFDYADERIGLRELAITVISIIIGIGVLTLPRLVAAETISSDGWISILLAGGISAACAWLLACLGIRIGKKSYPDFAASVVGKPLSVLFSALFVLYAVSFCAYEVRAIGTIAKQYLFEQTPTEMVALTFLLVVVYAVSGSRIGLIRLNVLFLPIVFGIVLLVLVFGISLVELRTLKPLLVSSPMQIWNGTKEGIYSFLGFEIVLFYAGLMKTPGQAKSAAVIGVSITTLLYAAVYIFCVGIFSHDGLTQITYPLIELAKEAQIPGEFFERFESVFFTIWIMTIFNTTTLYYDLSVSLLQSMFKKTARKSLIYTLSPVIMYVSMLPQNQIGYSAMGQVISYLGLAAGVALPILLLFAAKWKEGHTRAKTAGKPEE</sequence>
<proteinExistence type="inferred from homology"/>
<keyword evidence="3" id="KW-0813">Transport</keyword>
<evidence type="ECO:0000256" key="7">
    <source>
        <dbReference type="ARBA" id="ARBA00023136"/>
    </source>
</evidence>
<dbReference type="PANTHER" id="PTHR34975">
    <property type="entry name" value="SPORE GERMINATION PROTEIN A2"/>
    <property type="match status" value="1"/>
</dbReference>
<dbReference type="PANTHER" id="PTHR34975:SF2">
    <property type="entry name" value="SPORE GERMINATION PROTEIN A2"/>
    <property type="match status" value="1"/>
</dbReference>
<keyword evidence="4" id="KW-0309">Germination</keyword>
<feature type="transmembrane region" description="Helical" evidence="8">
    <location>
        <begin position="223"/>
        <end position="244"/>
    </location>
</feature>
<feature type="transmembrane region" description="Helical" evidence="8">
    <location>
        <begin position="153"/>
        <end position="175"/>
    </location>
</feature>
<feature type="transmembrane region" description="Helical" evidence="8">
    <location>
        <begin position="12"/>
        <end position="33"/>
    </location>
</feature>
<feature type="transmembrane region" description="Helical" evidence="8">
    <location>
        <begin position="127"/>
        <end position="146"/>
    </location>
</feature>
<evidence type="ECO:0000256" key="5">
    <source>
        <dbReference type="ARBA" id="ARBA00022692"/>
    </source>
</evidence>
<comment type="similarity">
    <text evidence="2">Belongs to the amino acid-polyamine-organocation (APC) superfamily. Spore germination protein (SGP) (TC 2.A.3.9) family.</text>
</comment>
<organism evidence="9 10">
    <name type="scientific">Paenibacillus gansuensis</name>
    <dbReference type="NCBI Taxonomy" id="306542"/>
    <lineage>
        <taxon>Bacteria</taxon>
        <taxon>Bacillati</taxon>
        <taxon>Bacillota</taxon>
        <taxon>Bacilli</taxon>
        <taxon>Bacillales</taxon>
        <taxon>Paenibacillaceae</taxon>
        <taxon>Paenibacillus</taxon>
    </lineage>
</organism>
<keyword evidence="7 8" id="KW-0472">Membrane</keyword>
<dbReference type="NCBIfam" id="TIGR00912">
    <property type="entry name" value="2A0309"/>
    <property type="match status" value="1"/>
</dbReference>
<dbReference type="Pfam" id="PF03845">
    <property type="entry name" value="Spore_permease"/>
    <property type="match status" value="1"/>
</dbReference>
<evidence type="ECO:0000256" key="3">
    <source>
        <dbReference type="ARBA" id="ARBA00022448"/>
    </source>
</evidence>
<feature type="transmembrane region" description="Helical" evidence="8">
    <location>
        <begin position="87"/>
        <end position="107"/>
    </location>
</feature>
<evidence type="ECO:0000313" key="9">
    <source>
        <dbReference type="EMBL" id="MFD2612618.1"/>
    </source>
</evidence>
<comment type="caution">
    <text evidence="9">The sequence shown here is derived from an EMBL/GenBank/DDBJ whole genome shotgun (WGS) entry which is preliminary data.</text>
</comment>
<evidence type="ECO:0000256" key="2">
    <source>
        <dbReference type="ARBA" id="ARBA00007998"/>
    </source>
</evidence>
<name>A0ABW5PC86_9BACL</name>
<reference evidence="10" key="1">
    <citation type="journal article" date="2019" name="Int. J. Syst. Evol. Microbiol.">
        <title>The Global Catalogue of Microorganisms (GCM) 10K type strain sequencing project: providing services to taxonomists for standard genome sequencing and annotation.</title>
        <authorList>
            <consortium name="The Broad Institute Genomics Platform"/>
            <consortium name="The Broad Institute Genome Sequencing Center for Infectious Disease"/>
            <person name="Wu L."/>
            <person name="Ma J."/>
        </authorList>
    </citation>
    <scope>NUCLEOTIDE SEQUENCE [LARGE SCALE GENOMIC DNA]</scope>
    <source>
        <strain evidence="10">KCTC 3950</strain>
    </source>
</reference>
<dbReference type="RefSeq" id="WP_377602313.1">
    <property type="nucleotide sequence ID" value="NZ_JBHUME010000007.1"/>
</dbReference>
<comment type="subcellular location">
    <subcellularLocation>
        <location evidence="1">Membrane</location>
        <topology evidence="1">Multi-pass membrane protein</topology>
    </subcellularLocation>
</comment>
<keyword evidence="6 8" id="KW-1133">Transmembrane helix</keyword>
<evidence type="ECO:0000256" key="8">
    <source>
        <dbReference type="SAM" id="Phobius"/>
    </source>
</evidence>
<dbReference type="Proteomes" id="UP001597541">
    <property type="component" value="Unassembled WGS sequence"/>
</dbReference>
<evidence type="ECO:0000256" key="4">
    <source>
        <dbReference type="ARBA" id="ARBA00022544"/>
    </source>
</evidence>
<dbReference type="Gene3D" id="1.20.1740.10">
    <property type="entry name" value="Amino acid/polyamine transporter I"/>
    <property type="match status" value="1"/>
</dbReference>
<feature type="transmembrane region" description="Helical" evidence="8">
    <location>
        <begin position="339"/>
        <end position="359"/>
    </location>
</feature>
<dbReference type="EMBL" id="JBHUME010000007">
    <property type="protein sequence ID" value="MFD2612618.1"/>
    <property type="molecule type" value="Genomic_DNA"/>
</dbReference>
<feature type="transmembrane region" description="Helical" evidence="8">
    <location>
        <begin position="45"/>
        <end position="66"/>
    </location>
</feature>
<gene>
    <name evidence="9" type="ORF">ACFSUF_09305</name>
</gene>
<accession>A0ABW5PC86</accession>
<feature type="transmembrane region" description="Helical" evidence="8">
    <location>
        <begin position="195"/>
        <end position="211"/>
    </location>
</feature>
<keyword evidence="10" id="KW-1185">Reference proteome</keyword>
<feature type="transmembrane region" description="Helical" evidence="8">
    <location>
        <begin position="276"/>
        <end position="300"/>
    </location>
</feature>
<evidence type="ECO:0000256" key="1">
    <source>
        <dbReference type="ARBA" id="ARBA00004141"/>
    </source>
</evidence>
<dbReference type="InterPro" id="IPR004761">
    <property type="entry name" value="Spore_GerAB"/>
</dbReference>
<feature type="transmembrane region" description="Helical" evidence="8">
    <location>
        <begin position="312"/>
        <end position="333"/>
    </location>
</feature>
<protein>
    <submittedName>
        <fullName evidence="9">Endospore germination permease</fullName>
    </submittedName>
</protein>
<evidence type="ECO:0000313" key="10">
    <source>
        <dbReference type="Proteomes" id="UP001597541"/>
    </source>
</evidence>